<dbReference type="PROSITE" id="PS51819">
    <property type="entry name" value="VOC"/>
    <property type="match status" value="1"/>
</dbReference>
<dbReference type="AlphaFoldDB" id="A0A917GRF5"/>
<dbReference type="InterPro" id="IPR029068">
    <property type="entry name" value="Glyas_Bleomycin-R_OHBP_Dase"/>
</dbReference>
<dbReference type="CDD" id="cd07814">
    <property type="entry name" value="SRPBCC_CalC_Aha1-like"/>
    <property type="match status" value="1"/>
</dbReference>
<accession>A0A917GRF5</accession>
<evidence type="ECO:0000259" key="2">
    <source>
        <dbReference type="PROSITE" id="PS51819"/>
    </source>
</evidence>
<evidence type="ECO:0000313" key="4">
    <source>
        <dbReference type="Proteomes" id="UP000600247"/>
    </source>
</evidence>
<feature type="domain" description="VOC" evidence="2">
    <location>
        <begin position="2"/>
        <end position="115"/>
    </location>
</feature>
<organism evidence="3 4">
    <name type="scientific">Paenibacillus radicis</name>
    <name type="common">ex Gao et al. 2016</name>
    <dbReference type="NCBI Taxonomy" id="1737354"/>
    <lineage>
        <taxon>Bacteria</taxon>
        <taxon>Bacillati</taxon>
        <taxon>Bacillota</taxon>
        <taxon>Bacilli</taxon>
        <taxon>Bacillales</taxon>
        <taxon>Paenibacillaceae</taxon>
        <taxon>Paenibacillus</taxon>
    </lineage>
</organism>
<comment type="caution">
    <text evidence="3">The sequence shown here is derived from an EMBL/GenBank/DDBJ whole genome shotgun (WGS) entry which is preliminary data.</text>
</comment>
<dbReference type="Pfam" id="PF00903">
    <property type="entry name" value="Glyoxalase"/>
    <property type="match status" value="1"/>
</dbReference>
<name>A0A917GRF5_9BACL</name>
<dbReference type="SUPFAM" id="SSF54593">
    <property type="entry name" value="Glyoxalase/Bleomycin resistance protein/Dihydroxybiphenyl dioxygenase"/>
    <property type="match status" value="1"/>
</dbReference>
<reference evidence="3 4" key="1">
    <citation type="journal article" date="2014" name="Int. J. Syst. Evol. Microbiol.">
        <title>Complete genome sequence of Corynebacterium casei LMG S-19264T (=DSM 44701T), isolated from a smear-ripened cheese.</title>
        <authorList>
            <consortium name="US DOE Joint Genome Institute (JGI-PGF)"/>
            <person name="Walter F."/>
            <person name="Albersmeier A."/>
            <person name="Kalinowski J."/>
            <person name="Ruckert C."/>
        </authorList>
    </citation>
    <scope>NUCLEOTIDE SEQUENCE [LARGE SCALE GENOMIC DNA]</scope>
    <source>
        <strain evidence="3 4">CGMCC 1.15286</strain>
    </source>
</reference>
<dbReference type="InterPro" id="IPR013538">
    <property type="entry name" value="ASHA1/2-like_C"/>
</dbReference>
<dbReference type="Gene3D" id="3.30.530.20">
    <property type="match status" value="1"/>
</dbReference>
<evidence type="ECO:0000313" key="3">
    <source>
        <dbReference type="EMBL" id="GGG54450.1"/>
    </source>
</evidence>
<keyword evidence="4" id="KW-1185">Reference proteome</keyword>
<dbReference type="Gene3D" id="3.10.180.10">
    <property type="entry name" value="2,3-Dihydroxybiphenyl 1,2-Dioxygenase, domain 1"/>
    <property type="match status" value="1"/>
</dbReference>
<dbReference type="InterPro" id="IPR004360">
    <property type="entry name" value="Glyas_Fos-R_dOase_dom"/>
</dbReference>
<dbReference type="InterPro" id="IPR037523">
    <property type="entry name" value="VOC_core"/>
</dbReference>
<gene>
    <name evidence="3" type="ORF">GCM10010918_04090</name>
</gene>
<dbReference type="InterPro" id="IPR023393">
    <property type="entry name" value="START-like_dom_sf"/>
</dbReference>
<dbReference type="Proteomes" id="UP000600247">
    <property type="component" value="Unassembled WGS sequence"/>
</dbReference>
<dbReference type="Pfam" id="PF08327">
    <property type="entry name" value="AHSA1"/>
    <property type="match status" value="1"/>
</dbReference>
<evidence type="ECO:0000256" key="1">
    <source>
        <dbReference type="ARBA" id="ARBA00006817"/>
    </source>
</evidence>
<proteinExistence type="inferred from homology"/>
<dbReference type="SUPFAM" id="SSF55961">
    <property type="entry name" value="Bet v1-like"/>
    <property type="match status" value="1"/>
</dbReference>
<protein>
    <recommendedName>
        <fullName evidence="2">VOC domain-containing protein</fullName>
    </recommendedName>
</protein>
<comment type="similarity">
    <text evidence="1">Belongs to the AHA1 family.</text>
</comment>
<dbReference type="EMBL" id="BMHY01000001">
    <property type="protein sequence ID" value="GGG54450.1"/>
    <property type="molecule type" value="Genomic_DNA"/>
</dbReference>
<sequence>MKVKRIVANVAADKIEAAQQFYGVVLGLELVMDHGWISTYASDESANVQISFASQGGNGTPVPDLSIEVDDVDVALERMREAGFPIEYGPADEAWGVRRFYVRDPFGKLVNILAHISQDESKPVGLTASAGFQVGIRRTLPISREQAWAFITSTEGLSLWIGQLPKLELTVGETFKSHEGVTGRLKVVKPLHQLRLTWQPKDWERPSTLQIRLLSNIPDKTTISFHQEQLDHAARREQMKLHWENVLAAIVDHAGKQL</sequence>